<dbReference type="InterPro" id="IPR013108">
    <property type="entry name" value="Amidohydro_3"/>
</dbReference>
<dbReference type="CDD" id="cd01300">
    <property type="entry name" value="YtcJ_like"/>
    <property type="match status" value="1"/>
</dbReference>
<evidence type="ECO:0000313" key="3">
    <source>
        <dbReference type="Proteomes" id="UP000626244"/>
    </source>
</evidence>
<dbReference type="InterPro" id="IPR011059">
    <property type="entry name" value="Metal-dep_hydrolase_composite"/>
</dbReference>
<dbReference type="Gene3D" id="2.30.40.10">
    <property type="entry name" value="Urease, subunit C, domain 1"/>
    <property type="match status" value="1"/>
</dbReference>
<dbReference type="RefSeq" id="WP_088002805.1">
    <property type="nucleotide sequence ID" value="NZ_BMHB01000001.1"/>
</dbReference>
<dbReference type="OrthoDB" id="9767366at2"/>
<dbReference type="Gene3D" id="3.10.310.70">
    <property type="match status" value="1"/>
</dbReference>
<dbReference type="EMBL" id="BMHB01000001">
    <property type="protein sequence ID" value="GGI10171.1"/>
    <property type="molecule type" value="Genomic_DNA"/>
</dbReference>
<dbReference type="SUPFAM" id="SSF51338">
    <property type="entry name" value="Composite domain of metallo-dependent hydrolases"/>
    <property type="match status" value="1"/>
</dbReference>
<feature type="domain" description="Amidohydrolase 3" evidence="1">
    <location>
        <begin position="49"/>
        <end position="520"/>
    </location>
</feature>
<accession>A0A8J3EZJ8</accession>
<sequence>MKKLWFNGLFYTMASEGETLEAICTEDGKIVKTGSYNDLLTWLADEAAEIIDCKGKVGLPGFIDSHLHLIGHGEAMNRVDLSNCSSYHEMLLKMNSAVKDAKPNEWIIGEGWNENDWANQVDFSIIDLDELSSENPLVLKRTCRHVYFVNSIALDEAGINQQTEIEGGQVGVAIDGRLNGLLYDEAVNLIIKAMPAPDDLYLSKAITTAVKDCHRHGIVACVTEDLSYYGNANLVVDLYEQLLEELSFHTHVLIHHTTLDDVKLRLHSGNENVSFGGVKAFIDGSFGGRTALLAEPYDDDHNTNGLQVTAPIKLESITKKAREAGLPVAFHMIGDLAVKQAIDVVTKYPNNLELPDRFIHCELLSKQLIEELKKLHIVIDVQTSFLYGDYPWLIERIGEERNKNAFLIKALLDEKIPIANGSDTPIDTINPWQGVYSAVTRKAKDGLTYNESEAISLFEAIKLYTVSSAKSFGQDHQRGLIKEGYNADFILFEEDPFQVNPDDLLTLACSETISRGKVVFSRN</sequence>
<evidence type="ECO:0000259" key="1">
    <source>
        <dbReference type="Pfam" id="PF07969"/>
    </source>
</evidence>
<dbReference type="GO" id="GO:0016810">
    <property type="term" value="F:hydrolase activity, acting on carbon-nitrogen (but not peptide) bonds"/>
    <property type="evidence" value="ECO:0007669"/>
    <property type="project" value="InterPro"/>
</dbReference>
<dbReference type="Proteomes" id="UP000626244">
    <property type="component" value="Unassembled WGS sequence"/>
</dbReference>
<proteinExistence type="predicted"/>
<organism evidence="2 3">
    <name type="scientific">Gottfriedia solisilvae</name>
    <dbReference type="NCBI Taxonomy" id="1516104"/>
    <lineage>
        <taxon>Bacteria</taxon>
        <taxon>Bacillati</taxon>
        <taxon>Bacillota</taxon>
        <taxon>Bacilli</taxon>
        <taxon>Bacillales</taxon>
        <taxon>Bacillaceae</taxon>
        <taxon>Gottfriedia</taxon>
    </lineage>
</organism>
<name>A0A8J3EZJ8_9BACI</name>
<evidence type="ECO:0000313" key="2">
    <source>
        <dbReference type="EMBL" id="GGI10171.1"/>
    </source>
</evidence>
<dbReference type="PANTHER" id="PTHR22642">
    <property type="entry name" value="IMIDAZOLONEPROPIONASE"/>
    <property type="match status" value="1"/>
</dbReference>
<dbReference type="InterPro" id="IPR032466">
    <property type="entry name" value="Metal_Hydrolase"/>
</dbReference>
<dbReference type="Gene3D" id="3.20.20.140">
    <property type="entry name" value="Metal-dependent hydrolases"/>
    <property type="match status" value="1"/>
</dbReference>
<dbReference type="InterPro" id="IPR033932">
    <property type="entry name" value="YtcJ-like"/>
</dbReference>
<keyword evidence="3" id="KW-1185">Reference proteome</keyword>
<dbReference type="AlphaFoldDB" id="A0A8J3EZJ8"/>
<dbReference type="PANTHER" id="PTHR22642:SF2">
    <property type="entry name" value="PROTEIN LONG AFTER FAR-RED 3"/>
    <property type="match status" value="1"/>
</dbReference>
<gene>
    <name evidence="2" type="ORF">GCM10007380_01450</name>
</gene>
<dbReference type="Pfam" id="PF07969">
    <property type="entry name" value="Amidohydro_3"/>
    <property type="match status" value="1"/>
</dbReference>
<dbReference type="SUPFAM" id="SSF51556">
    <property type="entry name" value="Metallo-dependent hydrolases"/>
    <property type="match status" value="1"/>
</dbReference>
<reference evidence="3" key="1">
    <citation type="journal article" date="2019" name="Int. J. Syst. Evol. Microbiol.">
        <title>The Global Catalogue of Microorganisms (GCM) 10K type strain sequencing project: providing services to taxonomists for standard genome sequencing and annotation.</title>
        <authorList>
            <consortium name="The Broad Institute Genomics Platform"/>
            <consortium name="The Broad Institute Genome Sequencing Center for Infectious Disease"/>
            <person name="Wu L."/>
            <person name="Ma J."/>
        </authorList>
    </citation>
    <scope>NUCLEOTIDE SEQUENCE [LARGE SCALE GENOMIC DNA]</scope>
    <source>
        <strain evidence="3">CGMCC 1.14993</strain>
    </source>
</reference>
<protein>
    <submittedName>
        <fullName evidence="2">Amidohydrolase</fullName>
    </submittedName>
</protein>
<comment type="caution">
    <text evidence="2">The sequence shown here is derived from an EMBL/GenBank/DDBJ whole genome shotgun (WGS) entry which is preliminary data.</text>
</comment>